<keyword evidence="3" id="KW-0413">Isomerase</keyword>
<dbReference type="GO" id="GO:0009378">
    <property type="term" value="F:four-way junction helicase activity"/>
    <property type="evidence" value="ECO:0007669"/>
    <property type="project" value="TreeGrafter"/>
</dbReference>
<comment type="catalytic activity">
    <reaction evidence="4">
        <text>Couples ATP hydrolysis with the unwinding of duplex DNA by translocating in the 3'-5' direction.</text>
        <dbReference type="EC" id="5.6.2.4"/>
    </reaction>
</comment>
<dbReference type="SUPFAM" id="SSF52540">
    <property type="entry name" value="P-loop containing nucleoside triphosphate hydrolases"/>
    <property type="match status" value="1"/>
</dbReference>
<evidence type="ECO:0000256" key="3">
    <source>
        <dbReference type="ARBA" id="ARBA00023235"/>
    </source>
</evidence>
<name>A0AAF5DLW5_STRER</name>
<organism evidence="9 10">
    <name type="scientific">Strongyloides stercoralis</name>
    <name type="common">Threadworm</name>
    <dbReference type="NCBI Taxonomy" id="6248"/>
    <lineage>
        <taxon>Eukaryota</taxon>
        <taxon>Metazoa</taxon>
        <taxon>Ecdysozoa</taxon>
        <taxon>Nematoda</taxon>
        <taxon>Chromadorea</taxon>
        <taxon>Rhabditida</taxon>
        <taxon>Tylenchina</taxon>
        <taxon>Panagrolaimomorpha</taxon>
        <taxon>Strongyloidoidea</taxon>
        <taxon>Strongyloididae</taxon>
        <taxon>Strongyloides</taxon>
    </lineage>
</organism>
<evidence type="ECO:0000256" key="2">
    <source>
        <dbReference type="ARBA" id="ARBA00023125"/>
    </source>
</evidence>
<evidence type="ECO:0000256" key="5">
    <source>
        <dbReference type="ARBA" id="ARBA00034808"/>
    </source>
</evidence>
<dbReference type="WBParaSite" id="TCONS_00013692.p1">
    <property type="protein sequence ID" value="TCONS_00013692.p1"/>
    <property type="gene ID" value="XLOC_008540"/>
</dbReference>
<dbReference type="GO" id="GO:0005694">
    <property type="term" value="C:chromosome"/>
    <property type="evidence" value="ECO:0007669"/>
    <property type="project" value="TreeGrafter"/>
</dbReference>
<evidence type="ECO:0000256" key="4">
    <source>
        <dbReference type="ARBA" id="ARBA00034617"/>
    </source>
</evidence>
<dbReference type="GO" id="GO:0000724">
    <property type="term" value="P:double-strand break repair via homologous recombination"/>
    <property type="evidence" value="ECO:0007669"/>
    <property type="project" value="TreeGrafter"/>
</dbReference>
<evidence type="ECO:0000313" key="10">
    <source>
        <dbReference type="WBParaSite" id="TCONS_00013692.p1"/>
    </source>
</evidence>
<dbReference type="InterPro" id="IPR001650">
    <property type="entry name" value="Helicase_C-like"/>
</dbReference>
<dbReference type="EC" id="5.6.2.4" evidence="5"/>
<proteinExistence type="inferred from homology"/>
<dbReference type="GO" id="GO:0043138">
    <property type="term" value="F:3'-5' DNA helicase activity"/>
    <property type="evidence" value="ECO:0007669"/>
    <property type="project" value="UniProtKB-EC"/>
</dbReference>
<dbReference type="AlphaFoldDB" id="A0AAF5DLW5"/>
<evidence type="ECO:0000256" key="6">
    <source>
        <dbReference type="ARBA" id="ARBA00044566"/>
    </source>
</evidence>
<reference evidence="10" key="1">
    <citation type="submission" date="2024-02" db="UniProtKB">
        <authorList>
            <consortium name="WormBaseParasite"/>
        </authorList>
    </citation>
    <scope>IDENTIFICATION</scope>
</reference>
<evidence type="ECO:0000256" key="1">
    <source>
        <dbReference type="ARBA" id="ARBA00005446"/>
    </source>
</evidence>
<feature type="domain" description="Helicase ATP-binding" evidence="7">
    <location>
        <begin position="1"/>
        <end position="96"/>
    </location>
</feature>
<dbReference type="Proteomes" id="UP000035681">
    <property type="component" value="Unplaced"/>
</dbReference>
<dbReference type="PROSITE" id="PS51194">
    <property type="entry name" value="HELICASE_CTER"/>
    <property type="match status" value="1"/>
</dbReference>
<sequence length="254" mass="29610">MFAYDYIVLIMTPEYFSKENVQMLLQILAKNNIITRIVVDECHLPLQCDETFRDDYLKIYYKLSLLKSCKIVVLSATTNQFMKKYILNEISPTTYIMIKMCCYQNKILINCVIDDTTIRINLLQKYSNNLDKLKGIIIIRKLADLFNENKYKFIITTSGNLVGINTEQCNIIIFYALPLTSSNFLQDLGRVSRNKKRSYDFIYTTTNISRSYKSILNEKKTPIREIYNKLNSQECNSSSLSSLSSNKVKLCLIY</sequence>
<keyword evidence="2" id="KW-0238">DNA-binding</keyword>
<dbReference type="PANTHER" id="PTHR13710:SF105">
    <property type="entry name" value="ATP-DEPENDENT DNA HELICASE Q1"/>
    <property type="match status" value="1"/>
</dbReference>
<evidence type="ECO:0000259" key="8">
    <source>
        <dbReference type="PROSITE" id="PS51194"/>
    </source>
</evidence>
<feature type="domain" description="Helicase C-terminal" evidence="8">
    <location>
        <begin position="77"/>
        <end position="234"/>
    </location>
</feature>
<evidence type="ECO:0000259" key="7">
    <source>
        <dbReference type="PROSITE" id="PS51192"/>
    </source>
</evidence>
<dbReference type="GO" id="GO:0003677">
    <property type="term" value="F:DNA binding"/>
    <property type="evidence" value="ECO:0007669"/>
    <property type="project" value="UniProtKB-KW"/>
</dbReference>
<evidence type="ECO:0000313" key="9">
    <source>
        <dbReference type="Proteomes" id="UP000035681"/>
    </source>
</evidence>
<dbReference type="PANTHER" id="PTHR13710">
    <property type="entry name" value="DNA HELICASE RECQ FAMILY MEMBER"/>
    <property type="match status" value="1"/>
</dbReference>
<dbReference type="InterPro" id="IPR014001">
    <property type="entry name" value="Helicase_ATP-bd"/>
</dbReference>
<dbReference type="CDD" id="cd18785">
    <property type="entry name" value="SF2_C"/>
    <property type="match status" value="1"/>
</dbReference>
<keyword evidence="9" id="KW-1185">Reference proteome</keyword>
<dbReference type="GO" id="GO:0005737">
    <property type="term" value="C:cytoplasm"/>
    <property type="evidence" value="ECO:0007669"/>
    <property type="project" value="TreeGrafter"/>
</dbReference>
<dbReference type="InterPro" id="IPR027417">
    <property type="entry name" value="P-loop_NTPase"/>
</dbReference>
<protein>
    <recommendedName>
        <fullName evidence="5">DNA 3'-5' helicase</fullName>
        <ecNumber evidence="5">5.6.2.4</ecNumber>
    </recommendedName>
    <alternativeName>
        <fullName evidence="6">DNA 3'-5' helicase Q1</fullName>
    </alternativeName>
</protein>
<comment type="similarity">
    <text evidence="1">Belongs to the helicase family. RecQ subfamily.</text>
</comment>
<dbReference type="Pfam" id="PF00271">
    <property type="entry name" value="Helicase_C"/>
    <property type="match status" value="1"/>
</dbReference>
<accession>A0AAF5DLW5</accession>
<dbReference type="PROSITE" id="PS51192">
    <property type="entry name" value="HELICASE_ATP_BIND_1"/>
    <property type="match status" value="1"/>
</dbReference>
<dbReference type="Gene3D" id="3.40.50.300">
    <property type="entry name" value="P-loop containing nucleotide triphosphate hydrolases"/>
    <property type="match status" value="2"/>
</dbReference>